<sequence>MRAGHPVDPRRVRRPPLPLQPLRSKQPAAARASSSKTWQATASNAPLQPFARGGEVGAYAVHAGAAPTTEDGVHSAGSSGGTVPHSVLAPRDGDPASAAAFSIEPSELHSEGSPNSEGDADAGRLSSPSNTGGRRVSALVERVRGLLVRVKLPVFDAHLVESCLLQPTCMLSTPLLPSQEDLLGGGAQEAARQKRVSRPAPTAASALPPQRSASQIRATLTDLHVNEPLSSKQSPAKLAASESRVDCSTTSFVATTATMASHTSGSEPALLSLRLLKESKHACYYLPHASATCHVRRASEAGSGAAAKARAGAESKMRAKCKEEEVPEGTSTALLTESPATDRQADAAQAAMMYANTVDTVAVLESGTHRVSASRAPQTSRPSAPSQRQVGLLEAPPERHNEDSGSPQGTPVPSQVRGDSSCCALPTSCATPSPCGSASLEELVSKTEDVLVQYEAALAVALRAVQHREAVWAALQHFLHVVRKNRGPNARALEADVVDRENGDVMQEAAAAAEAPFVQASCCRSPSPSLSSSASEAAEIGEEERRPSDQARLTPPPLQLQNLVKPARQLVDLQEMKQVQDARGDVEQTTTPHPSLPLRTELCSSQSQGLAAVAAPSPLSPVSRYNSSAAPAPSASARLTSPPPPTPRPPVLLPSSSAGGAFRSGSSAGVTLRRRAHSAAASASGDARRRCLGSAGATHLMHRLSGSGAGLPAAQSVAPSSQQGALPSMNTHATGNAMRMACLPLRCTPWEADTHESEAPIALTRCTSSLHRSGSAPRVPPAALLSPRPPNERATAVTPRARLLPSHSSKESPSKASAVRGAAGCGSARPSYTLTVMRRQLSSARAETQQPQQPCRRRLVTTAVVDRSGSNQSREGGAAVLPVRRSSPSPGGPSIAHDGAFSRDARLHAVPRRVYTKCLYHYLFYLQRTTLAVLEAVEELRGEHLSRPAPFLIENRNYLFEMLTQTSALAHDAVMQWLMHEGPEVIAWADTPTDACAGGGDAHHQQLDCSGIHSHGQDPHATPLRPTVSASSQQQEMRRTPSLFDSPNLARCSSPSSPTEATELEEGGAAHRAVQVAAWRGRWPEQLLLCPLLSSHPSLAPHAVTPVPSLRLVSASASGRQPRDAPHALTRPWDDIAQSEGDRSATAGDALTSVELLQLPREVLERYGSGVSCDEGESESAGRTAPSTAPCGGAASHEARPAERLERPSSAAVVPLKSLHSSLRTRLGKGEAMLHREVAVSLAYLKLCMQCALRHQYPLYLRGIAAVHSEYVSAMKRRVCDPAPKHSSTKSLSLLQHTLCERDTRRAGCKAQRGRSQGLRRAHAHCYDTVAFEDEGLRASWMEKLKVSWQLLLSGSSSVAG</sequence>
<feature type="region of interest" description="Disordered" evidence="1">
    <location>
        <begin position="182"/>
        <end position="213"/>
    </location>
</feature>
<evidence type="ECO:0000313" key="3">
    <source>
        <dbReference type="Proteomes" id="UP000038009"/>
    </source>
</evidence>
<feature type="region of interest" description="Disordered" evidence="1">
    <location>
        <begin position="1010"/>
        <end position="1068"/>
    </location>
</feature>
<feature type="region of interest" description="Disordered" evidence="1">
    <location>
        <begin position="866"/>
        <end position="899"/>
    </location>
</feature>
<organism evidence="2 3">
    <name type="scientific">Leptomonas seymouri</name>
    <dbReference type="NCBI Taxonomy" id="5684"/>
    <lineage>
        <taxon>Eukaryota</taxon>
        <taxon>Discoba</taxon>
        <taxon>Euglenozoa</taxon>
        <taxon>Kinetoplastea</taxon>
        <taxon>Metakinetoplastina</taxon>
        <taxon>Trypanosomatida</taxon>
        <taxon>Trypanosomatidae</taxon>
        <taxon>Leishmaniinae</taxon>
        <taxon>Leptomonas</taxon>
    </lineage>
</organism>
<feature type="compositionally biased region" description="Low complexity" evidence="1">
    <location>
        <begin position="615"/>
        <end position="640"/>
    </location>
</feature>
<feature type="region of interest" description="Disordered" evidence="1">
    <location>
        <begin position="578"/>
        <end position="600"/>
    </location>
</feature>
<evidence type="ECO:0000313" key="2">
    <source>
        <dbReference type="EMBL" id="KPI87572.1"/>
    </source>
</evidence>
<evidence type="ECO:0000256" key="1">
    <source>
        <dbReference type="SAM" id="MobiDB-lite"/>
    </source>
</evidence>
<feature type="region of interest" description="Disordered" evidence="1">
    <location>
        <begin position="526"/>
        <end position="562"/>
    </location>
</feature>
<comment type="caution">
    <text evidence="2">The sequence shown here is derived from an EMBL/GenBank/DDBJ whole genome shotgun (WGS) entry which is preliminary data.</text>
</comment>
<reference evidence="2 3" key="1">
    <citation type="journal article" date="2015" name="PLoS Pathog.">
        <title>Leptomonas seymouri: Adaptations to the Dixenous Life Cycle Analyzed by Genome Sequencing, Transcriptome Profiling and Co-infection with Leishmania donovani.</title>
        <authorList>
            <person name="Kraeva N."/>
            <person name="Butenko A."/>
            <person name="Hlavacova J."/>
            <person name="Kostygov A."/>
            <person name="Myskova J."/>
            <person name="Grybchuk D."/>
            <person name="Lestinova T."/>
            <person name="Votypka J."/>
            <person name="Volf P."/>
            <person name="Opperdoes F."/>
            <person name="Flegontov P."/>
            <person name="Lukes J."/>
            <person name="Yurchenko V."/>
        </authorList>
    </citation>
    <scope>NUCLEOTIDE SEQUENCE [LARGE SCALE GENOMIC DNA]</scope>
    <source>
        <strain evidence="2 3">ATCC 30220</strain>
    </source>
</reference>
<feature type="compositionally biased region" description="Basic and acidic residues" evidence="1">
    <location>
        <begin position="1197"/>
        <end position="1207"/>
    </location>
</feature>
<feature type="region of interest" description="Disordered" evidence="1">
    <location>
        <begin position="369"/>
        <end position="418"/>
    </location>
</feature>
<feature type="region of interest" description="Disordered" evidence="1">
    <location>
        <begin position="69"/>
        <end position="136"/>
    </location>
</feature>
<feature type="compositionally biased region" description="Basic and acidic residues" evidence="1">
    <location>
        <begin position="1"/>
        <end position="10"/>
    </location>
</feature>
<feature type="compositionally biased region" description="Polar residues" evidence="1">
    <location>
        <begin position="404"/>
        <end position="413"/>
    </location>
</feature>
<feature type="region of interest" description="Disordered" evidence="1">
    <location>
        <begin position="316"/>
        <end position="344"/>
    </location>
</feature>
<feature type="compositionally biased region" description="Low complexity" evidence="1">
    <location>
        <begin position="526"/>
        <end position="538"/>
    </location>
</feature>
<feature type="region of interest" description="Disordered" evidence="1">
    <location>
        <begin position="1115"/>
        <end position="1148"/>
    </location>
</feature>
<dbReference type="OMA" id="PLMSTHA"/>
<protein>
    <submittedName>
        <fullName evidence="2">Uncharacterized protein</fullName>
    </submittedName>
</protein>
<feature type="compositionally biased region" description="Polar residues" evidence="1">
    <location>
        <begin position="329"/>
        <end position="339"/>
    </location>
</feature>
<dbReference type="EMBL" id="LJSK01000082">
    <property type="protein sequence ID" value="KPI87572.1"/>
    <property type="molecule type" value="Genomic_DNA"/>
</dbReference>
<feature type="region of interest" description="Disordered" evidence="1">
    <location>
        <begin position="615"/>
        <end position="688"/>
    </location>
</feature>
<feature type="compositionally biased region" description="Polar residues" evidence="1">
    <location>
        <begin position="32"/>
        <end position="46"/>
    </location>
</feature>
<feature type="compositionally biased region" description="Low complexity" evidence="1">
    <location>
        <begin position="882"/>
        <end position="894"/>
    </location>
</feature>
<feature type="region of interest" description="Disordered" evidence="1">
    <location>
        <begin position="1"/>
        <end position="51"/>
    </location>
</feature>
<dbReference type="VEuPathDB" id="TriTrypDB:Lsey_0082_0250"/>
<keyword evidence="3" id="KW-1185">Reference proteome</keyword>
<feature type="compositionally biased region" description="Low complexity" evidence="1">
    <location>
        <begin position="653"/>
        <end position="669"/>
    </location>
</feature>
<dbReference type="OrthoDB" id="264833at2759"/>
<feature type="compositionally biased region" description="Pro residues" evidence="1">
    <location>
        <begin position="641"/>
        <end position="652"/>
    </location>
</feature>
<dbReference type="Proteomes" id="UP000038009">
    <property type="component" value="Unassembled WGS sequence"/>
</dbReference>
<proteinExistence type="predicted"/>
<name>A0A0N1I7X7_LEPSE</name>
<feature type="region of interest" description="Disordered" evidence="1">
    <location>
        <begin position="770"/>
        <end position="824"/>
    </location>
</feature>
<feature type="region of interest" description="Disordered" evidence="1">
    <location>
        <begin position="1170"/>
        <end position="1211"/>
    </location>
</feature>
<accession>A0A0N1I7X7</accession>
<feature type="compositionally biased region" description="Polar residues" evidence="1">
    <location>
        <begin position="369"/>
        <end position="389"/>
    </location>
</feature>
<gene>
    <name evidence="2" type="ORF">ABL78_3369</name>
</gene>